<dbReference type="RefSeq" id="XP_024684764.1">
    <property type="nucleotide sequence ID" value="XM_024821180.1"/>
</dbReference>
<feature type="transmembrane region" description="Helical" evidence="1">
    <location>
        <begin position="24"/>
        <end position="43"/>
    </location>
</feature>
<proteinExistence type="predicted"/>
<evidence type="ECO:0000313" key="3">
    <source>
        <dbReference type="Proteomes" id="UP000234474"/>
    </source>
</evidence>
<keyword evidence="1" id="KW-0472">Membrane</keyword>
<organism evidence="2 3">
    <name type="scientific">Aspergillus novofumigatus (strain IBT 16806)</name>
    <dbReference type="NCBI Taxonomy" id="1392255"/>
    <lineage>
        <taxon>Eukaryota</taxon>
        <taxon>Fungi</taxon>
        <taxon>Dikarya</taxon>
        <taxon>Ascomycota</taxon>
        <taxon>Pezizomycotina</taxon>
        <taxon>Eurotiomycetes</taxon>
        <taxon>Eurotiomycetidae</taxon>
        <taxon>Eurotiales</taxon>
        <taxon>Aspergillaceae</taxon>
        <taxon>Aspergillus</taxon>
        <taxon>Aspergillus subgen. Fumigati</taxon>
    </lineage>
</organism>
<keyword evidence="1" id="KW-0812">Transmembrane</keyword>
<keyword evidence="1" id="KW-1133">Transmembrane helix</keyword>
<comment type="caution">
    <text evidence="2">The sequence shown here is derived from an EMBL/GenBank/DDBJ whole genome shotgun (WGS) entry which is preliminary data.</text>
</comment>
<dbReference type="VEuPathDB" id="FungiDB:P174DRAFT_154551"/>
<sequence>MDTYGYLWSTGSRDTWTGSDEHHINFWLFWVFQTPVSIVFMCYIQSAAPDSPAYISNNQGACLLLRVLLFGQSSAFRLSWAVLMRSDWSLFCPVEAEEHESSRERK</sequence>
<dbReference type="AlphaFoldDB" id="A0A2I1CEW4"/>
<evidence type="ECO:0000256" key="1">
    <source>
        <dbReference type="SAM" id="Phobius"/>
    </source>
</evidence>
<keyword evidence="3" id="KW-1185">Reference proteome</keyword>
<protein>
    <submittedName>
        <fullName evidence="2">Uncharacterized protein</fullName>
    </submittedName>
</protein>
<accession>A0A2I1CEW4</accession>
<dbReference type="GeneID" id="36528506"/>
<gene>
    <name evidence="2" type="ORF">P174DRAFT_154551</name>
</gene>
<dbReference type="EMBL" id="MSZS01000003">
    <property type="protein sequence ID" value="PKX96169.1"/>
    <property type="molecule type" value="Genomic_DNA"/>
</dbReference>
<evidence type="ECO:0000313" key="2">
    <source>
        <dbReference type="EMBL" id="PKX96169.1"/>
    </source>
</evidence>
<dbReference type="Proteomes" id="UP000234474">
    <property type="component" value="Unassembled WGS sequence"/>
</dbReference>
<reference evidence="3" key="1">
    <citation type="journal article" date="2018" name="Proc. Natl. Acad. Sci. U.S.A.">
        <title>Linking secondary metabolites to gene clusters through genome sequencing of six diverse Aspergillus species.</title>
        <authorList>
            <person name="Kaerboelling I."/>
            <person name="Vesth T.C."/>
            <person name="Frisvad J.C."/>
            <person name="Nybo J.L."/>
            <person name="Theobald S."/>
            <person name="Kuo A."/>
            <person name="Bowyer P."/>
            <person name="Matsuda Y."/>
            <person name="Mondo S."/>
            <person name="Lyhne E.K."/>
            <person name="Kogle M.E."/>
            <person name="Clum A."/>
            <person name="Lipzen A."/>
            <person name="Salamov A."/>
            <person name="Ngan C.Y."/>
            <person name="Daum C."/>
            <person name="Chiniquy J."/>
            <person name="Barry K."/>
            <person name="LaButti K."/>
            <person name="Haridas S."/>
            <person name="Simmons B.A."/>
            <person name="Magnuson J.K."/>
            <person name="Mortensen U.H."/>
            <person name="Larsen T.O."/>
            <person name="Grigoriev I.V."/>
            <person name="Baker S.E."/>
            <person name="Andersen M.R."/>
        </authorList>
    </citation>
    <scope>NUCLEOTIDE SEQUENCE [LARGE SCALE GENOMIC DNA]</scope>
    <source>
        <strain evidence="3">IBT 16806</strain>
    </source>
</reference>
<name>A0A2I1CEW4_ASPN1</name>